<proteinExistence type="predicted"/>
<gene>
    <name evidence="1" type="ORF">Zm00014a_005039</name>
</gene>
<comment type="caution">
    <text evidence="1">The sequence shown here is derived from an EMBL/GenBank/DDBJ whole genome shotgun (WGS) entry which is preliminary data.</text>
</comment>
<organism evidence="1 2">
    <name type="scientific">Zea mays</name>
    <name type="common">Maize</name>
    <dbReference type="NCBI Taxonomy" id="4577"/>
    <lineage>
        <taxon>Eukaryota</taxon>
        <taxon>Viridiplantae</taxon>
        <taxon>Streptophyta</taxon>
        <taxon>Embryophyta</taxon>
        <taxon>Tracheophyta</taxon>
        <taxon>Spermatophyta</taxon>
        <taxon>Magnoliopsida</taxon>
        <taxon>Liliopsida</taxon>
        <taxon>Poales</taxon>
        <taxon>Poaceae</taxon>
        <taxon>PACMAD clade</taxon>
        <taxon>Panicoideae</taxon>
        <taxon>Andropogonodae</taxon>
        <taxon>Andropogoneae</taxon>
        <taxon>Tripsacinae</taxon>
        <taxon>Zea</taxon>
    </lineage>
</organism>
<reference evidence="1 2" key="1">
    <citation type="journal article" date="2018" name="Nat. Genet.">
        <title>Extensive intraspecific gene order and gene structural variations between Mo17 and other maize genomes.</title>
        <authorList>
            <person name="Sun S."/>
            <person name="Zhou Y."/>
            <person name="Chen J."/>
            <person name="Shi J."/>
            <person name="Zhao H."/>
            <person name="Zhao H."/>
            <person name="Song W."/>
            <person name="Zhang M."/>
            <person name="Cui Y."/>
            <person name="Dong X."/>
            <person name="Liu H."/>
            <person name="Ma X."/>
            <person name="Jiao Y."/>
            <person name="Wang B."/>
            <person name="Wei X."/>
            <person name="Stein J.C."/>
            <person name="Glaubitz J.C."/>
            <person name="Lu F."/>
            <person name="Yu G."/>
            <person name="Liang C."/>
            <person name="Fengler K."/>
            <person name="Li B."/>
            <person name="Rafalski A."/>
            <person name="Schnable P.S."/>
            <person name="Ware D.H."/>
            <person name="Buckler E.S."/>
            <person name="Lai J."/>
        </authorList>
    </citation>
    <scope>NUCLEOTIDE SEQUENCE [LARGE SCALE GENOMIC DNA]</scope>
    <source>
        <strain evidence="2">cv. Missouri 17</strain>
        <tissue evidence="1">Seedling</tissue>
    </source>
</reference>
<dbReference type="AlphaFoldDB" id="A0A3L6E4W6"/>
<name>A0A3L6E4W6_MAIZE</name>
<evidence type="ECO:0000313" key="2">
    <source>
        <dbReference type="Proteomes" id="UP000251960"/>
    </source>
</evidence>
<dbReference type="Proteomes" id="UP000251960">
    <property type="component" value="Chromosome 7"/>
</dbReference>
<dbReference type="EMBL" id="NCVQ01000008">
    <property type="protein sequence ID" value="PWZ14961.1"/>
    <property type="molecule type" value="Genomic_DNA"/>
</dbReference>
<sequence>MELKFKVPRYIIWKEAASCKEDNINGKDESIPVRFECPQPIFPFFEVGNYKEKVKKFMLDCVSIAKSRANDIIIPDPVPQLYNSLSAMQVSHVEILEHVSSILKEHGFHPTEEDDMDTINLYYLSCFT</sequence>
<accession>A0A3L6E4W6</accession>
<protein>
    <submittedName>
        <fullName evidence="1">Uncharacterized protein</fullName>
    </submittedName>
</protein>
<evidence type="ECO:0000313" key="1">
    <source>
        <dbReference type="EMBL" id="PWZ14961.1"/>
    </source>
</evidence>